<name>A0A289YML1_9CAUD</name>
<organism evidence="1 2">
    <name type="scientific">Serratia phage vB_SmaM_ 2050HW</name>
    <dbReference type="NCBI Taxonomy" id="2024252"/>
    <lineage>
        <taxon>Viruses</taxon>
        <taxon>Duplodnaviria</taxon>
        <taxon>Heunggongvirae</taxon>
        <taxon>Uroviricota</taxon>
        <taxon>Caudoviricetes</taxon>
        <taxon>Chimalliviridae</taxon>
        <taxon>Moabitevirus</taxon>
        <taxon>Moabitevirus mv2050HW</taxon>
    </lineage>
</organism>
<protein>
    <submittedName>
        <fullName evidence="1">Uncharacterized protein</fullName>
    </submittedName>
</protein>
<gene>
    <name evidence="1" type="ORF">2050HW_00171</name>
</gene>
<dbReference type="Proteomes" id="UP000223363">
    <property type="component" value="Segment"/>
</dbReference>
<evidence type="ECO:0000313" key="1">
    <source>
        <dbReference type="EMBL" id="ATA65506.1"/>
    </source>
</evidence>
<accession>A0A289YML1</accession>
<reference evidence="2" key="1">
    <citation type="submission" date="2017-06" db="EMBL/GenBank/DDBJ databases">
        <authorList>
            <person name="Zhao X."/>
        </authorList>
    </citation>
    <scope>NUCLEOTIDE SEQUENCE [LARGE SCALE GENOMIC DNA]</scope>
</reference>
<evidence type="ECO:0000313" key="2">
    <source>
        <dbReference type="Proteomes" id="UP000223363"/>
    </source>
</evidence>
<keyword evidence="2" id="KW-1185">Reference proteome</keyword>
<proteinExistence type="predicted"/>
<sequence>MGLDIDFCKVPKSAVDPKVVEVHERFGALSENGCSYMIDYPRLSDNPEKEEIQYYRKWHDVRNTMAGLFDATNQCDYYLLTKEDVALLLENVENSDGWLLESERVEFIAMIKSKLIDFPFDTHYLTYSWIS</sequence>
<dbReference type="EMBL" id="MF285618">
    <property type="protein sequence ID" value="ATA65506.1"/>
    <property type="molecule type" value="Genomic_DNA"/>
</dbReference>